<dbReference type="PANTHER" id="PTHR47978">
    <property type="match status" value="1"/>
</dbReference>
<proteinExistence type="inferred from homology"/>
<protein>
    <submittedName>
        <fullName evidence="3">Uncharacterized protein</fullName>
    </submittedName>
</protein>
<dbReference type="GO" id="GO:0005525">
    <property type="term" value="F:GTP binding"/>
    <property type="evidence" value="ECO:0007669"/>
    <property type="project" value="InterPro"/>
</dbReference>
<reference evidence="3" key="1">
    <citation type="submission" date="2015-07" db="EMBL/GenBank/DDBJ databases">
        <title>MeaNS - Measles Nucleotide Surveillance Program.</title>
        <authorList>
            <person name="Tran T."/>
            <person name="Druce J."/>
        </authorList>
    </citation>
    <scope>NUCLEOTIDE SEQUENCE</scope>
    <source>
        <strain evidence="3">UCB-OBI-ISO-001</strain>
        <tissue evidence="3">Gonad</tissue>
    </source>
</reference>
<dbReference type="PRINTS" id="PR00449">
    <property type="entry name" value="RASTRNSFRMNG"/>
</dbReference>
<sequence length="232" mass="26528">MANVEDVESKSGSGENDEKQLGEEIKVKIICIGDSAVGKSKCPNHEIWKNTRLMERFLIDGYKPQQSSTYALTTFNYQMKVNGQKVSVDFWDTAGQERFSTLHRSYYHQAHACIMVFDATRKITYKNLSKWLTELQEHRPNIPCLCAANKIDADMNMTKKSFNFPEKHKMPLYFVSAANGTNVVKLFTDAIEAAVGYKLNTTDFLDKVMRELENFDVEDEGNLSLTDEQKKI</sequence>
<organism evidence="3">
    <name type="scientific">Octopus bimaculoides</name>
    <name type="common">California two-spotted octopus</name>
    <dbReference type="NCBI Taxonomy" id="37653"/>
    <lineage>
        <taxon>Eukaryota</taxon>
        <taxon>Metazoa</taxon>
        <taxon>Spiralia</taxon>
        <taxon>Lophotrochozoa</taxon>
        <taxon>Mollusca</taxon>
        <taxon>Cephalopoda</taxon>
        <taxon>Coleoidea</taxon>
        <taxon>Octopodiformes</taxon>
        <taxon>Octopoda</taxon>
        <taxon>Incirrata</taxon>
        <taxon>Octopodidae</taxon>
        <taxon>Octopus</taxon>
    </lineage>
</organism>
<dbReference type="SMART" id="SM00175">
    <property type="entry name" value="RAB"/>
    <property type="match status" value="1"/>
</dbReference>
<dbReference type="InterPro" id="IPR027417">
    <property type="entry name" value="P-loop_NTPase"/>
</dbReference>
<evidence type="ECO:0000256" key="1">
    <source>
        <dbReference type="ARBA" id="ARBA00006270"/>
    </source>
</evidence>
<dbReference type="SMART" id="SM00174">
    <property type="entry name" value="RHO"/>
    <property type="match status" value="1"/>
</dbReference>
<dbReference type="EMBL" id="KQ419409">
    <property type="protein sequence ID" value="KOF83641.1"/>
    <property type="molecule type" value="Genomic_DNA"/>
</dbReference>
<dbReference type="InterPro" id="IPR001806">
    <property type="entry name" value="Small_GTPase"/>
</dbReference>
<dbReference type="AlphaFoldDB" id="A0A0L8H2Z0"/>
<gene>
    <name evidence="3" type="ORF">OCBIM_22023434mg</name>
</gene>
<evidence type="ECO:0000313" key="3">
    <source>
        <dbReference type="EMBL" id="KOF83641.1"/>
    </source>
</evidence>
<dbReference type="NCBIfam" id="TIGR00231">
    <property type="entry name" value="small_GTP"/>
    <property type="match status" value="1"/>
</dbReference>
<accession>A0A0L8H2Z0</accession>
<dbReference type="STRING" id="37653.A0A0L8H2Z0"/>
<dbReference type="InterPro" id="IPR005225">
    <property type="entry name" value="Small_GTP-bd"/>
</dbReference>
<dbReference type="SMART" id="SM00173">
    <property type="entry name" value="RAS"/>
    <property type="match status" value="1"/>
</dbReference>
<dbReference type="Gene3D" id="3.40.50.300">
    <property type="entry name" value="P-loop containing nucleotide triphosphate hydrolases"/>
    <property type="match status" value="1"/>
</dbReference>
<keyword evidence="2" id="KW-0547">Nucleotide-binding</keyword>
<comment type="similarity">
    <text evidence="1">Belongs to the small GTPase superfamily. Rab family.</text>
</comment>
<dbReference type="SMART" id="SM00176">
    <property type="entry name" value="RAN"/>
    <property type="match status" value="1"/>
</dbReference>
<dbReference type="GO" id="GO:0003924">
    <property type="term" value="F:GTPase activity"/>
    <property type="evidence" value="ECO:0007669"/>
    <property type="project" value="InterPro"/>
</dbReference>
<dbReference type="OrthoDB" id="48625at2759"/>
<evidence type="ECO:0000256" key="2">
    <source>
        <dbReference type="ARBA" id="ARBA00022741"/>
    </source>
</evidence>
<name>A0A0L8H2Z0_OCTBM</name>
<dbReference type="Pfam" id="PF00071">
    <property type="entry name" value="Ras"/>
    <property type="match status" value="1"/>
</dbReference>
<dbReference type="SUPFAM" id="SSF52540">
    <property type="entry name" value="P-loop containing nucleoside triphosphate hydrolases"/>
    <property type="match status" value="1"/>
</dbReference>
<dbReference type="FunFam" id="3.40.50.300:FF:001656">
    <property type="entry name" value="Rab11B GTPase, putative"/>
    <property type="match status" value="1"/>
</dbReference>
<dbReference type="PROSITE" id="PS51419">
    <property type="entry name" value="RAB"/>
    <property type="match status" value="1"/>
</dbReference>